<dbReference type="GO" id="GO:0005634">
    <property type="term" value="C:nucleus"/>
    <property type="evidence" value="ECO:0007669"/>
    <property type="project" value="TreeGrafter"/>
</dbReference>
<dbReference type="PROSITE" id="PS01360">
    <property type="entry name" value="ZF_MYND_1"/>
    <property type="match status" value="1"/>
</dbReference>
<dbReference type="SUPFAM" id="SSF144232">
    <property type="entry name" value="HIT/MYND zinc finger-like"/>
    <property type="match status" value="1"/>
</dbReference>
<evidence type="ECO:0000259" key="5">
    <source>
        <dbReference type="PROSITE" id="PS50865"/>
    </source>
</evidence>
<dbReference type="AlphaFoldDB" id="G2QJI8"/>
<evidence type="ECO:0000256" key="1">
    <source>
        <dbReference type="ARBA" id="ARBA00022723"/>
    </source>
</evidence>
<dbReference type="Pfam" id="PF01753">
    <property type="entry name" value="zf-MYND"/>
    <property type="match status" value="1"/>
</dbReference>
<dbReference type="GeneID" id="11506940"/>
<evidence type="ECO:0000313" key="7">
    <source>
        <dbReference type="Proteomes" id="UP000007322"/>
    </source>
</evidence>
<keyword evidence="3" id="KW-0862">Zinc</keyword>
<dbReference type="InParanoid" id="G2QJI8"/>
<dbReference type="KEGG" id="mtm:MYCTH_2308258"/>
<dbReference type="InterPro" id="IPR024119">
    <property type="entry name" value="TF_DEAF-1"/>
</dbReference>
<gene>
    <name evidence="6" type="ORF">MYCTH_2308258</name>
</gene>
<protein>
    <recommendedName>
        <fullName evidence="5">MYND-type domain-containing protein</fullName>
    </recommendedName>
</protein>
<evidence type="ECO:0000313" key="6">
    <source>
        <dbReference type="EMBL" id="AEO59745.1"/>
    </source>
</evidence>
<dbReference type="Proteomes" id="UP000007322">
    <property type="component" value="Chromosome 5"/>
</dbReference>
<dbReference type="RefSeq" id="XP_003664990.1">
    <property type="nucleotide sequence ID" value="XM_003664942.1"/>
</dbReference>
<dbReference type="PANTHER" id="PTHR10237">
    <property type="entry name" value="DEFORMED EPIDERMAL AUTOREGULATORY FACTOR 1 HOMOLOG SUPPRESSIN"/>
    <property type="match status" value="1"/>
</dbReference>
<dbReference type="OMA" id="KMCTEYT"/>
<evidence type="ECO:0000256" key="2">
    <source>
        <dbReference type="ARBA" id="ARBA00022771"/>
    </source>
</evidence>
<dbReference type="HOGENOM" id="CLU_007974_0_1_1"/>
<dbReference type="VEuPathDB" id="FungiDB:MYCTH_2308258"/>
<accession>G2QJI8</accession>
<dbReference type="InterPro" id="IPR002893">
    <property type="entry name" value="Znf_MYND"/>
</dbReference>
<sequence length="1221" mass="135843">MHTPRFIETATPLHVGSFDPAVSLTEDLPKEVDADILLLGCGDVRNILYTIFVERGLPERKLDFTACDVDEYVIARNVLLLTILLDNEEAVSLRQTWHIYYDLYLENHDVLLVENQAKKLYELSQSLQTWQASPYGTTLRFCDEKTLLLVHDIWAKYAQQARWRDPGADRDRWALFRDRLRDAKTKQSHARQATRQSVSRSCAPLAMQMANDLLSLTEEHWELGVSGNPRTASQEIPNPIFAVPLTTLSELKYPTNPLLGFHLAVAQAELTELSPLYLEQQDSGSLQDRHRLFEMAFLQFRNWAEAFVEAAPRTTVRFTASECFAFCYTLRYNSKTGETCAHHYRGKHGFDVLRLADSEYGVNGSAPRRFDAVDASAFSRHVSILDLLVSAGPLLKDTASSTLYTACRHHMNNPGNFEELLHGHSTTISLLLGLVPAEYWTNAKAVSTADQVLTAWAGDQETPETKDAVLWSRTAWRQSKHMVGCPSLPSLHAEVLDLVNLLFGVYSTTLSKIPVSEDIPVLPHEPIAIAALMHSICDRAGVDSAQVWDNFLLRIKNDASTKDTALRLLGALTMHSPTLNYQLSSGFAIAEAESTTVPAFRKWSTILDTLAITMVVPPELWKRLIRFPAQAGPGRGSPIEIIGRLRFHTPDASPTADEDSLYHETHFSFGTVEKRGSPDQDDFTIYVREDEAGWNGTSPMVISYHVPTEYVRARYSPATICFSSLRLAYDRTILGNDTELAGWAHEAPLHDEEHVFITKYQPGKVGRGITEGMLRSIRDSTGSAQDISPPETSLTADFGPSGDIVSITGRLNITSADARQMLSDKIPLRLKQVSPFTIDIIFVPPKRDLLRIPLTFPAPVLQDGSKSRIARKSCYIEITAPLAEPSAHPAILETYLLHAINNPSPQQPPSTVNIPHINLDALPILSLSDKGRIRFMTTLTSLMFSTRERRLREAQASASSRKAVSSARLDFKESLFTIFMLSSGLQGGETGLFALTRGSEGIHMLLFVSAIRLDGAHGGVVLDAAVLPFTKKLIASGELAEFLILLRTLECCTLTVGEEELALWKRALPALAERCRTWSHNGEAGCEYYEKGRVPVSLADGDQVLCKCGQGKLPDTFVSLPEWETAAKYATRVAISPLYASALVEELIEPGLAKEVAEEMTGRKLAVKRCRNCGKAETEEGVKLKKCLRCLEVLYCSAQCQKRDWAKHRMECEESEVYSKE</sequence>
<dbReference type="InterPro" id="IPR027974">
    <property type="entry name" value="DUF4470"/>
</dbReference>
<proteinExistence type="predicted"/>
<evidence type="ECO:0000256" key="3">
    <source>
        <dbReference type="ARBA" id="ARBA00022833"/>
    </source>
</evidence>
<keyword evidence="7" id="KW-1185">Reference proteome</keyword>
<feature type="domain" description="MYND-type" evidence="5">
    <location>
        <begin position="1170"/>
        <end position="1212"/>
    </location>
</feature>
<name>G2QJI8_THET4</name>
<dbReference type="STRING" id="573729.G2QJI8"/>
<keyword evidence="1" id="KW-0479">Metal-binding</keyword>
<dbReference type="GO" id="GO:0008270">
    <property type="term" value="F:zinc ion binding"/>
    <property type="evidence" value="ECO:0007669"/>
    <property type="project" value="UniProtKB-KW"/>
</dbReference>
<dbReference type="PROSITE" id="PS50865">
    <property type="entry name" value="ZF_MYND_2"/>
    <property type="match status" value="1"/>
</dbReference>
<dbReference type="GO" id="GO:0000981">
    <property type="term" value="F:DNA-binding transcription factor activity, RNA polymerase II-specific"/>
    <property type="evidence" value="ECO:0007669"/>
    <property type="project" value="TreeGrafter"/>
</dbReference>
<dbReference type="Pfam" id="PF14737">
    <property type="entry name" value="DUF4470"/>
    <property type="match status" value="1"/>
</dbReference>
<dbReference type="PANTHER" id="PTHR10237:SF15">
    <property type="entry name" value="LD37257P"/>
    <property type="match status" value="1"/>
</dbReference>
<reference evidence="6 7" key="1">
    <citation type="journal article" date="2011" name="Nat. Biotechnol.">
        <title>Comparative genomic analysis of the thermophilic biomass-degrading fungi Myceliophthora thermophila and Thielavia terrestris.</title>
        <authorList>
            <person name="Berka R.M."/>
            <person name="Grigoriev I.V."/>
            <person name="Otillar R."/>
            <person name="Salamov A."/>
            <person name="Grimwood J."/>
            <person name="Reid I."/>
            <person name="Ishmael N."/>
            <person name="John T."/>
            <person name="Darmond C."/>
            <person name="Moisan M.-C."/>
            <person name="Henrissat B."/>
            <person name="Coutinho P.M."/>
            <person name="Lombard V."/>
            <person name="Natvig D.O."/>
            <person name="Lindquist E."/>
            <person name="Schmutz J."/>
            <person name="Lucas S."/>
            <person name="Harris P."/>
            <person name="Powlowski J."/>
            <person name="Bellemare A."/>
            <person name="Taylor D."/>
            <person name="Butler G."/>
            <person name="de Vries R.P."/>
            <person name="Allijn I.E."/>
            <person name="van den Brink J."/>
            <person name="Ushinsky S."/>
            <person name="Storms R."/>
            <person name="Powell A.J."/>
            <person name="Paulsen I.T."/>
            <person name="Elbourne L.D.H."/>
            <person name="Baker S.E."/>
            <person name="Magnuson J."/>
            <person name="LaBoissiere S."/>
            <person name="Clutterbuck A.J."/>
            <person name="Martinez D."/>
            <person name="Wogulis M."/>
            <person name="de Leon A.L."/>
            <person name="Rey M.W."/>
            <person name="Tsang A."/>
        </authorList>
    </citation>
    <scope>NUCLEOTIDE SEQUENCE [LARGE SCALE GENOMIC DNA]</scope>
    <source>
        <strain evidence="7">ATCC 42464 / BCRC 31852 / DSM 1799</strain>
    </source>
</reference>
<keyword evidence="2 4" id="KW-0863">Zinc-finger</keyword>
<dbReference type="Gene3D" id="6.10.140.2220">
    <property type="match status" value="1"/>
</dbReference>
<organism evidence="6 7">
    <name type="scientific">Thermothelomyces thermophilus (strain ATCC 42464 / BCRC 31852 / DSM 1799)</name>
    <name type="common">Sporotrichum thermophile</name>
    <dbReference type="NCBI Taxonomy" id="573729"/>
    <lineage>
        <taxon>Eukaryota</taxon>
        <taxon>Fungi</taxon>
        <taxon>Dikarya</taxon>
        <taxon>Ascomycota</taxon>
        <taxon>Pezizomycotina</taxon>
        <taxon>Sordariomycetes</taxon>
        <taxon>Sordariomycetidae</taxon>
        <taxon>Sordariales</taxon>
        <taxon>Chaetomiaceae</taxon>
        <taxon>Thermothelomyces</taxon>
    </lineage>
</organism>
<dbReference type="eggNOG" id="ENOG502SE9H">
    <property type="taxonomic scope" value="Eukaryota"/>
</dbReference>
<dbReference type="EMBL" id="CP003006">
    <property type="protein sequence ID" value="AEO59745.1"/>
    <property type="molecule type" value="Genomic_DNA"/>
</dbReference>
<dbReference type="OrthoDB" id="432970at2759"/>
<evidence type="ECO:0000256" key="4">
    <source>
        <dbReference type="PROSITE-ProRule" id="PRU00134"/>
    </source>
</evidence>